<dbReference type="RefSeq" id="XP_033463963.1">
    <property type="nucleotide sequence ID" value="XM_033600145.1"/>
</dbReference>
<gene>
    <name evidence="11" type="ORF">K489DRAFT_289261</name>
</gene>
<reference evidence="11" key="3">
    <citation type="submission" date="2025-08" db="UniProtKB">
        <authorList>
            <consortium name="RefSeq"/>
        </authorList>
    </citation>
    <scope>IDENTIFICATION</scope>
    <source>
        <strain evidence="11">CBS 342.82</strain>
    </source>
</reference>
<dbReference type="GeneID" id="54357945"/>
<dbReference type="Pfam" id="PF02537">
    <property type="entry name" value="CRCB"/>
    <property type="match status" value="2"/>
</dbReference>
<dbReference type="PANTHER" id="PTHR28259">
    <property type="entry name" value="FLUORIDE EXPORT PROTEIN 1-RELATED"/>
    <property type="match status" value="1"/>
</dbReference>
<sequence>LYTVSYLIFFSIWGTLLRLGIQWSTFYPGTPIVTPAVWANFGGSLIMGFLLEDHNLFRDVSRTILSSEKPQNWEDLNDKDELAKQKKRSPLYIGLAVGFCGCLTSFSAFARDIFLALSNDLPTPNSHPFDTAPLPTYSADRNGGYSVEAVLAVVSTTLALSLGGLIVGAHLAQSLERHLPVLPPLLLRKALDPLMVFLGWGCWLGAVLLAIFPPSEAWRGEVLFALVFAPAGCLLRYYSSSTLNSLVVTFPLGTFAVNMFGSAVEGMAYDVQHVGVGIMGLPGGGRIGCQILQGVMDGFCGSLTTVSTFVAEIRALRRRHAYTYALVSVLGSLGLMLVIMGSVRWTVGWGEAVC</sequence>
<feature type="non-terminal residue" evidence="11">
    <location>
        <position position="354"/>
    </location>
</feature>
<feature type="transmembrane region" description="Helical" evidence="9">
    <location>
        <begin position="321"/>
        <end position="343"/>
    </location>
</feature>
<name>A0A6J3MJ29_9PEZI</name>
<evidence type="ECO:0000256" key="4">
    <source>
        <dbReference type="ARBA" id="ARBA00022692"/>
    </source>
</evidence>
<evidence type="ECO:0000256" key="8">
    <source>
        <dbReference type="ARBA" id="ARBA00035585"/>
    </source>
</evidence>
<evidence type="ECO:0000313" key="11">
    <source>
        <dbReference type="RefSeq" id="XP_033463963.1"/>
    </source>
</evidence>
<evidence type="ECO:0000256" key="3">
    <source>
        <dbReference type="ARBA" id="ARBA00022475"/>
    </source>
</evidence>
<keyword evidence="3" id="KW-1003">Cell membrane</keyword>
<comment type="similarity">
    <text evidence="7">Belongs to the fluoride channel Fluc/FEX (TC 1.A.43) family.</text>
</comment>
<keyword evidence="6 9" id="KW-0472">Membrane</keyword>
<keyword evidence="10" id="KW-1185">Reference proteome</keyword>
<evidence type="ECO:0000256" key="5">
    <source>
        <dbReference type="ARBA" id="ARBA00022989"/>
    </source>
</evidence>
<dbReference type="GO" id="GO:1903425">
    <property type="term" value="F:fluoride transmembrane transporter activity"/>
    <property type="evidence" value="ECO:0007669"/>
    <property type="project" value="TreeGrafter"/>
</dbReference>
<keyword evidence="5 9" id="KW-1133">Transmembrane helix</keyword>
<keyword evidence="4 9" id="KW-0812">Transmembrane</keyword>
<evidence type="ECO:0000256" key="1">
    <source>
        <dbReference type="ARBA" id="ARBA00002598"/>
    </source>
</evidence>
<evidence type="ECO:0000256" key="9">
    <source>
        <dbReference type="SAM" id="Phobius"/>
    </source>
</evidence>
<dbReference type="InterPro" id="IPR003691">
    <property type="entry name" value="FluC"/>
</dbReference>
<feature type="transmembrane region" description="Helical" evidence="9">
    <location>
        <begin position="193"/>
        <end position="212"/>
    </location>
</feature>
<comment type="function">
    <text evidence="1">Fluoride channel required for the rapid expulsion of cytoplasmic fluoride.</text>
</comment>
<dbReference type="OrthoDB" id="409792at2759"/>
<protein>
    <recommendedName>
        <fullName evidence="12">Chromosome condensation protein</fullName>
    </recommendedName>
</protein>
<feature type="transmembrane region" description="Helical" evidence="9">
    <location>
        <begin position="149"/>
        <end position="172"/>
    </location>
</feature>
<evidence type="ECO:0000256" key="7">
    <source>
        <dbReference type="ARBA" id="ARBA00035120"/>
    </source>
</evidence>
<dbReference type="GO" id="GO:0005886">
    <property type="term" value="C:plasma membrane"/>
    <property type="evidence" value="ECO:0007669"/>
    <property type="project" value="UniProtKB-SubCell"/>
</dbReference>
<evidence type="ECO:0000256" key="2">
    <source>
        <dbReference type="ARBA" id="ARBA00004651"/>
    </source>
</evidence>
<accession>A0A6J3MJ29</accession>
<dbReference type="PANTHER" id="PTHR28259:SF1">
    <property type="entry name" value="FLUORIDE EXPORT PROTEIN 1-RELATED"/>
    <property type="match status" value="1"/>
</dbReference>
<feature type="transmembrane region" description="Helical" evidence="9">
    <location>
        <begin position="91"/>
        <end position="110"/>
    </location>
</feature>
<evidence type="ECO:0008006" key="12">
    <source>
        <dbReference type="Google" id="ProtNLM"/>
    </source>
</evidence>
<evidence type="ECO:0000256" key="6">
    <source>
        <dbReference type="ARBA" id="ARBA00023136"/>
    </source>
</evidence>
<evidence type="ECO:0000313" key="10">
    <source>
        <dbReference type="Proteomes" id="UP000504637"/>
    </source>
</evidence>
<feature type="transmembrane region" description="Helical" evidence="9">
    <location>
        <begin position="218"/>
        <end position="238"/>
    </location>
</feature>
<comment type="subcellular location">
    <subcellularLocation>
        <location evidence="2">Cell membrane</location>
        <topology evidence="2">Multi-pass membrane protein</topology>
    </subcellularLocation>
</comment>
<reference evidence="11" key="1">
    <citation type="submission" date="2020-01" db="EMBL/GenBank/DDBJ databases">
        <authorList>
            <consortium name="DOE Joint Genome Institute"/>
            <person name="Haridas S."/>
            <person name="Albert R."/>
            <person name="Binder M."/>
            <person name="Bloem J."/>
            <person name="Labutti K."/>
            <person name="Salamov A."/>
            <person name="Andreopoulos B."/>
            <person name="Baker S.E."/>
            <person name="Barry K."/>
            <person name="Bills G."/>
            <person name="Bluhm B.H."/>
            <person name="Cannon C."/>
            <person name="Castanera R."/>
            <person name="Culley D.E."/>
            <person name="Daum C."/>
            <person name="Ezra D."/>
            <person name="Gonzalez J.B."/>
            <person name="Henrissat B."/>
            <person name="Kuo A."/>
            <person name="Liang C."/>
            <person name="Lipzen A."/>
            <person name="Lutzoni F."/>
            <person name="Magnuson J."/>
            <person name="Mondo S."/>
            <person name="Nolan M."/>
            <person name="Ohm R."/>
            <person name="Pangilinan J."/>
            <person name="Park H.-J."/>
            <person name="Ramirez L."/>
            <person name="Alfaro M."/>
            <person name="Sun H."/>
            <person name="Tritt A."/>
            <person name="Yoshinaga Y."/>
            <person name="Zwiers L.-H."/>
            <person name="Turgeon B.G."/>
            <person name="Goodwin S.B."/>
            <person name="Spatafora J.W."/>
            <person name="Crous P.W."/>
            <person name="Grigoriev I.V."/>
        </authorList>
    </citation>
    <scope>NUCLEOTIDE SEQUENCE</scope>
    <source>
        <strain evidence="11">CBS 342.82</strain>
    </source>
</reference>
<reference evidence="11" key="2">
    <citation type="submission" date="2020-04" db="EMBL/GenBank/DDBJ databases">
        <authorList>
            <consortium name="NCBI Genome Project"/>
        </authorList>
    </citation>
    <scope>NUCLEOTIDE SEQUENCE</scope>
    <source>
        <strain evidence="11">CBS 342.82</strain>
    </source>
</reference>
<proteinExistence type="inferred from homology"/>
<dbReference type="AlphaFoldDB" id="A0A6J3MJ29"/>
<dbReference type="Proteomes" id="UP000504637">
    <property type="component" value="Unplaced"/>
</dbReference>
<feature type="transmembrane region" description="Helical" evidence="9">
    <location>
        <begin position="7"/>
        <end position="26"/>
    </location>
</feature>
<comment type="catalytic activity">
    <reaction evidence="8">
        <text>fluoride(in) = fluoride(out)</text>
        <dbReference type="Rhea" id="RHEA:76159"/>
        <dbReference type="ChEBI" id="CHEBI:17051"/>
    </reaction>
    <physiologicalReaction direction="left-to-right" evidence="8">
        <dbReference type="Rhea" id="RHEA:76160"/>
    </physiologicalReaction>
</comment>
<feature type="transmembrane region" description="Helical" evidence="9">
    <location>
        <begin position="32"/>
        <end position="51"/>
    </location>
</feature>
<feature type="non-terminal residue" evidence="11">
    <location>
        <position position="1"/>
    </location>
</feature>
<organism evidence="11">
    <name type="scientific">Dissoconium aciculare CBS 342.82</name>
    <dbReference type="NCBI Taxonomy" id="1314786"/>
    <lineage>
        <taxon>Eukaryota</taxon>
        <taxon>Fungi</taxon>
        <taxon>Dikarya</taxon>
        <taxon>Ascomycota</taxon>
        <taxon>Pezizomycotina</taxon>
        <taxon>Dothideomycetes</taxon>
        <taxon>Dothideomycetidae</taxon>
        <taxon>Mycosphaerellales</taxon>
        <taxon>Dissoconiaceae</taxon>
        <taxon>Dissoconium</taxon>
    </lineage>
</organism>